<dbReference type="PROSITE" id="PS50206">
    <property type="entry name" value="RHODANESE_3"/>
    <property type="match status" value="1"/>
</dbReference>
<keyword evidence="3" id="KW-1185">Reference proteome</keyword>
<dbReference type="GO" id="GO:0004792">
    <property type="term" value="F:thiosulfate-cyanide sulfurtransferase activity"/>
    <property type="evidence" value="ECO:0007669"/>
    <property type="project" value="TreeGrafter"/>
</dbReference>
<sequence>MKTAQDFLDKANAVVPRIGFDDAVAKHKSGNTLFVDVRDSGDIARTGTIEGAKRIPRGMIEFVADPNTPFHDPALTPDADIVLICGKGGQAALSGKTLHDMGFKHLANAGGFPDWKEKGGPSEAG</sequence>
<protein>
    <submittedName>
        <fullName evidence="2">Rhodanese-related sulfurtransferase</fullName>
    </submittedName>
</protein>
<dbReference type="Gene3D" id="3.40.250.10">
    <property type="entry name" value="Rhodanese-like domain"/>
    <property type="match status" value="1"/>
</dbReference>
<name>A0A1M6C6S7_9RHOB</name>
<dbReference type="Proteomes" id="UP000184292">
    <property type="component" value="Unassembled WGS sequence"/>
</dbReference>
<feature type="domain" description="Rhodanese" evidence="1">
    <location>
        <begin position="28"/>
        <end position="124"/>
    </location>
</feature>
<evidence type="ECO:0000313" key="3">
    <source>
        <dbReference type="Proteomes" id="UP000184292"/>
    </source>
</evidence>
<gene>
    <name evidence="2" type="ORF">SAMN05444417_1029</name>
</gene>
<keyword evidence="2" id="KW-0808">Transferase</keyword>
<dbReference type="InterPro" id="IPR036873">
    <property type="entry name" value="Rhodanese-like_dom_sf"/>
</dbReference>
<dbReference type="OrthoDB" id="9807812at2"/>
<dbReference type="Pfam" id="PF00581">
    <property type="entry name" value="Rhodanese"/>
    <property type="match status" value="1"/>
</dbReference>
<dbReference type="SUPFAM" id="SSF52821">
    <property type="entry name" value="Rhodanese/Cell cycle control phosphatase"/>
    <property type="match status" value="1"/>
</dbReference>
<evidence type="ECO:0000313" key="2">
    <source>
        <dbReference type="EMBL" id="SHI56501.1"/>
    </source>
</evidence>
<dbReference type="EMBL" id="FQYO01000002">
    <property type="protein sequence ID" value="SHI56501.1"/>
    <property type="molecule type" value="Genomic_DNA"/>
</dbReference>
<accession>A0A1M6C6S7</accession>
<dbReference type="PANTHER" id="PTHR44086">
    <property type="entry name" value="THIOSULFATE SULFURTRANSFERASE RDL2, MITOCHONDRIAL-RELATED"/>
    <property type="match status" value="1"/>
</dbReference>
<dbReference type="AlphaFoldDB" id="A0A1M6C6S7"/>
<dbReference type="STRING" id="1447782.SAMN05444417_1029"/>
<dbReference type="SMART" id="SM00450">
    <property type="entry name" value="RHOD"/>
    <property type="match status" value="1"/>
</dbReference>
<dbReference type="RefSeq" id="WP_073326749.1">
    <property type="nucleotide sequence ID" value="NZ_FQYO01000002.1"/>
</dbReference>
<dbReference type="InterPro" id="IPR001763">
    <property type="entry name" value="Rhodanese-like_dom"/>
</dbReference>
<reference evidence="2 3" key="1">
    <citation type="submission" date="2016-11" db="EMBL/GenBank/DDBJ databases">
        <authorList>
            <person name="Jaros S."/>
            <person name="Januszkiewicz K."/>
            <person name="Wedrychowicz H."/>
        </authorList>
    </citation>
    <scope>NUCLEOTIDE SEQUENCE [LARGE SCALE GENOMIC DNA]</scope>
    <source>
        <strain evidence="2 3">DSM 100565</strain>
    </source>
</reference>
<proteinExistence type="predicted"/>
<organism evidence="2 3">
    <name type="scientific">Wenxinia saemankumensis</name>
    <dbReference type="NCBI Taxonomy" id="1447782"/>
    <lineage>
        <taxon>Bacteria</taxon>
        <taxon>Pseudomonadati</taxon>
        <taxon>Pseudomonadota</taxon>
        <taxon>Alphaproteobacteria</taxon>
        <taxon>Rhodobacterales</taxon>
        <taxon>Roseobacteraceae</taxon>
        <taxon>Wenxinia</taxon>
    </lineage>
</organism>
<evidence type="ECO:0000259" key="1">
    <source>
        <dbReference type="PROSITE" id="PS50206"/>
    </source>
</evidence>
<dbReference type="PANTHER" id="PTHR44086:SF13">
    <property type="entry name" value="THIOSULFATE SULFURTRANSFERASE PSPE"/>
    <property type="match status" value="1"/>
</dbReference>